<dbReference type="OrthoDB" id="1264301at2"/>
<dbReference type="InterPro" id="IPR019226">
    <property type="entry name" value="DUF2158"/>
</dbReference>
<name>A0A1I3DWF3_9BURK</name>
<protein>
    <submittedName>
        <fullName evidence="1">Uncharacterized conserved protein YodC, DUF2158 family</fullName>
    </submittedName>
</protein>
<dbReference type="EMBL" id="FOQU01000001">
    <property type="protein sequence ID" value="SFH91074.1"/>
    <property type="molecule type" value="Genomic_DNA"/>
</dbReference>
<dbReference type="RefSeq" id="WP_091007087.1">
    <property type="nucleotide sequence ID" value="NZ_CP041743.1"/>
</dbReference>
<evidence type="ECO:0000313" key="1">
    <source>
        <dbReference type="EMBL" id="SFH91074.1"/>
    </source>
</evidence>
<evidence type="ECO:0000313" key="2">
    <source>
        <dbReference type="Proteomes" id="UP000199548"/>
    </source>
</evidence>
<dbReference type="Proteomes" id="UP000199548">
    <property type="component" value="Unassembled WGS sequence"/>
</dbReference>
<organism evidence="1 2">
    <name type="scientific">Paraburkholderia megapolitana</name>
    <dbReference type="NCBI Taxonomy" id="420953"/>
    <lineage>
        <taxon>Bacteria</taxon>
        <taxon>Pseudomonadati</taxon>
        <taxon>Pseudomonadota</taxon>
        <taxon>Betaproteobacteria</taxon>
        <taxon>Burkholderiales</taxon>
        <taxon>Burkholderiaceae</taxon>
        <taxon>Paraburkholderia</taxon>
    </lineage>
</organism>
<dbReference type="Pfam" id="PF09926">
    <property type="entry name" value="DUF2158"/>
    <property type="match status" value="1"/>
</dbReference>
<sequence length="99" mass="10560">MLTAAPDAFDASLAFKVGDVVTLKTGGPRMTVTYAGAVAPAPGEWLICQWFDAHGELRQEMFECDRVQLEPRSIPAAAARVAAARHGATGAEGYLSRLR</sequence>
<dbReference type="AlphaFoldDB" id="A0A1I3DWF3"/>
<gene>
    <name evidence="1" type="ORF">SAMN05192543_101561</name>
</gene>
<proteinExistence type="predicted"/>
<keyword evidence="2" id="KW-1185">Reference proteome</keyword>
<reference evidence="1 2" key="1">
    <citation type="submission" date="2016-10" db="EMBL/GenBank/DDBJ databases">
        <authorList>
            <person name="de Groot N.N."/>
        </authorList>
    </citation>
    <scope>NUCLEOTIDE SEQUENCE [LARGE SCALE GENOMIC DNA]</scope>
    <source>
        <strain evidence="1 2">LMG 23650</strain>
    </source>
</reference>
<accession>A0A1I3DWF3</accession>